<dbReference type="Gene3D" id="2.20.120.10">
    <property type="entry name" value="Multimodular pneumococcal cell wall endolysin, domain 3"/>
    <property type="match status" value="1"/>
</dbReference>
<dbReference type="AlphaFoldDB" id="A0AA95MN35"/>
<feature type="repeat" description="Cell wall-binding" evidence="10">
    <location>
        <begin position="210"/>
        <end position="229"/>
    </location>
</feature>
<keyword evidence="4" id="KW-0677">Repeat</keyword>
<evidence type="ECO:0000256" key="7">
    <source>
        <dbReference type="ARBA" id="ARBA00022984"/>
    </source>
</evidence>
<dbReference type="Gene3D" id="2.10.270.10">
    <property type="entry name" value="Cholin Binding"/>
    <property type="match status" value="3"/>
</dbReference>
<feature type="repeat" description="Cell wall-binding" evidence="10">
    <location>
        <begin position="230"/>
        <end position="249"/>
    </location>
</feature>
<feature type="repeat" description="Cell wall-binding" evidence="10">
    <location>
        <begin position="250"/>
        <end position="269"/>
    </location>
</feature>
<name>A0AA95MN35_9BACI</name>
<feature type="chain" id="PRO_5041642275" evidence="12">
    <location>
        <begin position="24"/>
        <end position="579"/>
    </location>
</feature>
<dbReference type="FunFam" id="2.40.440.10:FF:000003">
    <property type="entry name" value="L,D-transpeptidase YciB"/>
    <property type="match status" value="1"/>
</dbReference>
<keyword evidence="5" id="KW-0378">Hydrolase</keyword>
<evidence type="ECO:0000256" key="8">
    <source>
        <dbReference type="ARBA" id="ARBA00023316"/>
    </source>
</evidence>
<dbReference type="GO" id="GO:0018104">
    <property type="term" value="P:peptidoglycan-protein cross-linking"/>
    <property type="evidence" value="ECO:0007669"/>
    <property type="project" value="TreeGrafter"/>
</dbReference>
<evidence type="ECO:0000256" key="2">
    <source>
        <dbReference type="ARBA" id="ARBA00005992"/>
    </source>
</evidence>
<reference evidence="14" key="1">
    <citation type="submission" date="2023-05" db="EMBL/GenBank/DDBJ databases">
        <title>Comparative genomics of Bacillaceae isolates and their secondary metabolite potential.</title>
        <authorList>
            <person name="Song L."/>
            <person name="Nielsen L.J."/>
            <person name="Mohite O."/>
            <person name="Xu X."/>
            <person name="Weber T."/>
            <person name="Kovacs A.T."/>
        </authorList>
    </citation>
    <scope>NUCLEOTIDE SEQUENCE</scope>
    <source>
        <strain evidence="14">XLM17</strain>
    </source>
</reference>
<feature type="repeat" description="Cell wall-binding" evidence="10">
    <location>
        <begin position="190"/>
        <end position="209"/>
    </location>
</feature>
<evidence type="ECO:0000256" key="4">
    <source>
        <dbReference type="ARBA" id="ARBA00022737"/>
    </source>
</evidence>
<dbReference type="KEGG" id="nnv:QNH39_27580"/>
<evidence type="ECO:0000313" key="14">
    <source>
        <dbReference type="EMBL" id="WHY86282.1"/>
    </source>
</evidence>
<dbReference type="InterPro" id="IPR036514">
    <property type="entry name" value="SGNH_hydro_sf"/>
</dbReference>
<dbReference type="PANTHER" id="PTHR30582:SF4">
    <property type="entry name" value="L,D-TRANSPEPTIDASE YQJB-RELATED"/>
    <property type="match status" value="1"/>
</dbReference>
<feature type="signal peptide" evidence="12">
    <location>
        <begin position="1"/>
        <end position="23"/>
    </location>
</feature>
<dbReference type="Proteomes" id="UP001178288">
    <property type="component" value="Chromosome"/>
</dbReference>
<organism evidence="14 15">
    <name type="scientific">Neobacillus novalis</name>
    <dbReference type="NCBI Taxonomy" id="220687"/>
    <lineage>
        <taxon>Bacteria</taxon>
        <taxon>Bacillati</taxon>
        <taxon>Bacillota</taxon>
        <taxon>Bacilli</taxon>
        <taxon>Bacillales</taxon>
        <taxon>Bacillaceae</taxon>
        <taxon>Neobacillus</taxon>
    </lineage>
</organism>
<comment type="similarity">
    <text evidence="2">Belongs to the YkuD family.</text>
</comment>
<evidence type="ECO:0000256" key="12">
    <source>
        <dbReference type="SAM" id="SignalP"/>
    </source>
</evidence>
<dbReference type="GO" id="GO:0071972">
    <property type="term" value="F:peptidoglycan L,D-transpeptidase activity"/>
    <property type="evidence" value="ECO:0007669"/>
    <property type="project" value="TreeGrafter"/>
</dbReference>
<feature type="domain" description="L,D-TPase catalytic" evidence="13">
    <location>
        <begin position="28"/>
        <end position="152"/>
    </location>
</feature>
<comment type="pathway">
    <text evidence="9">Glycan biosynthesis.</text>
</comment>
<dbReference type="GO" id="GO:0008360">
    <property type="term" value="P:regulation of cell shape"/>
    <property type="evidence" value="ECO:0007669"/>
    <property type="project" value="UniProtKB-UniRule"/>
</dbReference>
<dbReference type="CDD" id="cd16913">
    <property type="entry name" value="YkuD_like"/>
    <property type="match status" value="1"/>
</dbReference>
<evidence type="ECO:0000256" key="5">
    <source>
        <dbReference type="ARBA" id="ARBA00022801"/>
    </source>
</evidence>
<gene>
    <name evidence="14" type="ORF">QNH39_27580</name>
</gene>
<dbReference type="InterPro" id="IPR050979">
    <property type="entry name" value="LD-transpeptidase"/>
</dbReference>
<evidence type="ECO:0000256" key="6">
    <source>
        <dbReference type="ARBA" id="ARBA00022960"/>
    </source>
</evidence>
<dbReference type="Pfam" id="PF01473">
    <property type="entry name" value="Choline_bind_1"/>
    <property type="match status" value="3"/>
</dbReference>
<evidence type="ECO:0000256" key="3">
    <source>
        <dbReference type="ARBA" id="ARBA00022679"/>
    </source>
</evidence>
<dbReference type="GO" id="GO:0016740">
    <property type="term" value="F:transferase activity"/>
    <property type="evidence" value="ECO:0007669"/>
    <property type="project" value="UniProtKB-KW"/>
</dbReference>
<feature type="active site" description="Nucleophile" evidence="11">
    <location>
        <position position="128"/>
    </location>
</feature>
<dbReference type="Gene3D" id="3.40.50.1110">
    <property type="entry name" value="SGNH hydrolase"/>
    <property type="match status" value="1"/>
</dbReference>
<dbReference type="PANTHER" id="PTHR30582">
    <property type="entry name" value="L,D-TRANSPEPTIDASE"/>
    <property type="match status" value="1"/>
</dbReference>
<dbReference type="PROSITE" id="PS52029">
    <property type="entry name" value="LD_TPASE"/>
    <property type="match status" value="1"/>
</dbReference>
<keyword evidence="15" id="KW-1185">Reference proteome</keyword>
<keyword evidence="7 11" id="KW-0573">Peptidoglycan synthesis</keyword>
<dbReference type="InterPro" id="IPR018337">
    <property type="entry name" value="Cell_wall/Cho-bd_repeat"/>
</dbReference>
<evidence type="ECO:0000313" key="15">
    <source>
        <dbReference type="Proteomes" id="UP001178288"/>
    </source>
</evidence>
<dbReference type="GO" id="GO:0071555">
    <property type="term" value="P:cell wall organization"/>
    <property type="evidence" value="ECO:0007669"/>
    <property type="project" value="UniProtKB-UniRule"/>
</dbReference>
<dbReference type="InterPro" id="IPR038063">
    <property type="entry name" value="Transpep_catalytic_dom"/>
</dbReference>
<dbReference type="Pfam" id="PF03734">
    <property type="entry name" value="YkuD"/>
    <property type="match status" value="1"/>
</dbReference>
<accession>A0AA95MN35</accession>
<dbReference type="SUPFAM" id="SSF52266">
    <property type="entry name" value="SGNH hydrolase"/>
    <property type="match status" value="1"/>
</dbReference>
<dbReference type="RefSeq" id="WP_066094210.1">
    <property type="nucleotide sequence ID" value="NZ_CP126114.1"/>
</dbReference>
<sequence length="579" mass="64606">MKKISVIFVLLFSIFFFTTQTDAAGSSQLLIINKKINTLAYYDGGKLVKTFKVATGRSRDLTPEGNFRIVTKIVNRPYYKENIPGGDPRNPLGNRWMGLEAMGTYGTTYAIHGNANESSIGKYVSSGCVRMHNEEVRWLYDKIQLYTPVIITYSDSSFDSIAKANGYSVSTNGWVLANGNWYFYSNGVAQKGWLSQGGTWYFLDNSGVMKTGWVLNNGKWYFLEKSGAMKTGWLLNGGKWYFLEKSGAMKTGWLSSSGKWFYLEKSGAMKTGWLKTGNEWYYLDASGAMRTGWTSLNGKWYYLESSGAMKTGWLDKAGKKYFLTGSGAMATGWLEIDGKWYYLYTSGEMAAKTTINGYILGEDGVWVQVEYVALGDSLAAGMTPLGVDRIPVNGVDLDWGYPNYIAENFKKSYQLLDFVNYGVSGFTTADLMAQLNKAEVQKEIKKATHLTLDIGANDFLPVLQTNPAQAPAVIGTIAANLNTILGKIDQLNPKVKVYVMGYYNPLPYYPQEQQEQILQLMQGLNGQIQAQAIQHGDTFVPTDILIASKYKEYLPNPQDIHLSLTGYQAVAGEFWKVMQ</sequence>
<dbReference type="InterPro" id="IPR005490">
    <property type="entry name" value="LD_TPept_cat_dom"/>
</dbReference>
<dbReference type="Gene3D" id="2.40.440.10">
    <property type="entry name" value="L,D-transpeptidase catalytic domain-like"/>
    <property type="match status" value="1"/>
</dbReference>
<feature type="repeat" description="Cell wall-binding" evidence="10">
    <location>
        <begin position="290"/>
        <end position="309"/>
    </location>
</feature>
<dbReference type="EMBL" id="CP126114">
    <property type="protein sequence ID" value="WHY86282.1"/>
    <property type="molecule type" value="Genomic_DNA"/>
</dbReference>
<dbReference type="InterPro" id="IPR013830">
    <property type="entry name" value="SGNH_hydro"/>
</dbReference>
<dbReference type="Pfam" id="PF13472">
    <property type="entry name" value="Lipase_GDSL_2"/>
    <property type="match status" value="1"/>
</dbReference>
<proteinExistence type="inferred from homology"/>
<protein>
    <submittedName>
        <fullName evidence="14">L,D-transpeptidase family protein</fullName>
    </submittedName>
</protein>
<keyword evidence="12" id="KW-0732">Signal</keyword>
<keyword evidence="3" id="KW-0808">Transferase</keyword>
<feature type="repeat" description="Cell wall-binding" evidence="10">
    <location>
        <begin position="270"/>
        <end position="289"/>
    </location>
</feature>
<evidence type="ECO:0000259" key="13">
    <source>
        <dbReference type="PROSITE" id="PS52029"/>
    </source>
</evidence>
<keyword evidence="6 11" id="KW-0133">Cell shape</keyword>
<evidence type="ECO:0000256" key="9">
    <source>
        <dbReference type="ARBA" id="ARBA00060592"/>
    </source>
</evidence>
<evidence type="ECO:0000256" key="10">
    <source>
        <dbReference type="PROSITE-ProRule" id="PRU00591"/>
    </source>
</evidence>
<feature type="repeat" description="Cell wall-binding" evidence="10">
    <location>
        <begin position="330"/>
        <end position="349"/>
    </location>
</feature>
<feature type="active site" description="Proton donor/acceptor" evidence="11">
    <location>
        <position position="112"/>
    </location>
</feature>
<evidence type="ECO:0000256" key="11">
    <source>
        <dbReference type="PROSITE-ProRule" id="PRU01373"/>
    </source>
</evidence>
<keyword evidence="8 11" id="KW-0961">Cell wall biogenesis/degradation</keyword>
<dbReference type="Pfam" id="PF19127">
    <property type="entry name" value="Choline_bind_3"/>
    <property type="match status" value="2"/>
</dbReference>
<dbReference type="PROSITE" id="PS51170">
    <property type="entry name" value="CW"/>
    <property type="match status" value="7"/>
</dbReference>
<dbReference type="SUPFAM" id="SSF69360">
    <property type="entry name" value="Cell wall binding repeat"/>
    <property type="match status" value="2"/>
</dbReference>
<comment type="pathway">
    <text evidence="1 11">Cell wall biogenesis; peptidoglycan biosynthesis.</text>
</comment>
<dbReference type="GO" id="GO:0005576">
    <property type="term" value="C:extracellular region"/>
    <property type="evidence" value="ECO:0007669"/>
    <property type="project" value="TreeGrafter"/>
</dbReference>
<dbReference type="SUPFAM" id="SSF141523">
    <property type="entry name" value="L,D-transpeptidase catalytic domain-like"/>
    <property type="match status" value="1"/>
</dbReference>
<evidence type="ECO:0000256" key="1">
    <source>
        <dbReference type="ARBA" id="ARBA00004752"/>
    </source>
</evidence>